<evidence type="ECO:0008006" key="4">
    <source>
        <dbReference type="Google" id="ProtNLM"/>
    </source>
</evidence>
<dbReference type="Pfam" id="PF13174">
    <property type="entry name" value="TPR_6"/>
    <property type="match status" value="1"/>
</dbReference>
<reference evidence="2 3" key="1">
    <citation type="submission" date="2017-11" db="EMBL/GenBank/DDBJ databases">
        <title>Genome-resolved metagenomics identifies genetic mobility, metabolic interactions, and unexpected diversity in perchlorate-reducing communities.</title>
        <authorList>
            <person name="Barnum T.P."/>
            <person name="Figueroa I.A."/>
            <person name="Carlstrom C.I."/>
            <person name="Lucas L.N."/>
            <person name="Engelbrektson A.L."/>
            <person name="Coates J.D."/>
        </authorList>
    </citation>
    <scope>NUCLEOTIDE SEQUENCE [LARGE SCALE GENOMIC DNA]</scope>
    <source>
        <strain evidence="2">BM706</strain>
    </source>
</reference>
<proteinExistence type="predicted"/>
<feature type="compositionally biased region" description="Basic and acidic residues" evidence="1">
    <location>
        <begin position="81"/>
        <end position="90"/>
    </location>
</feature>
<dbReference type="InterPro" id="IPR019734">
    <property type="entry name" value="TPR_rpt"/>
</dbReference>
<dbReference type="SUPFAM" id="SSF47781">
    <property type="entry name" value="RuvA domain 2-like"/>
    <property type="match status" value="1"/>
</dbReference>
<protein>
    <recommendedName>
        <fullName evidence="4">Outer membrane lipoprotein BamD-like domain-containing protein</fullName>
    </recommendedName>
</protein>
<dbReference type="AlphaFoldDB" id="A0A2N5ZIM6"/>
<accession>A0A2N5ZIM6</accession>
<dbReference type="Gene3D" id="1.25.40.10">
    <property type="entry name" value="Tetratricopeptide repeat domain"/>
    <property type="match status" value="1"/>
</dbReference>
<sequence>MKNLITILITLFFVSICSFALDVNTASIEELLDANIDLLDAMKILEYRKEHKINNLDELVENNILTHDSLRRIKKTIERKNRPSKKDFRIKTPQTGLNARSSGQSDQTQLSDSEMFRKIMSFMEDKEYEKAAKYIKLFSKTYPGSIYLDDIIYFAASILEENQSYDRAISTYRKIVEKFYRSDITVIALYRMAICYERMEDKNDAISMYNRITDEFASSPWSEKARKR</sequence>
<evidence type="ECO:0000313" key="3">
    <source>
        <dbReference type="Proteomes" id="UP000234857"/>
    </source>
</evidence>
<dbReference type="SUPFAM" id="SSF48452">
    <property type="entry name" value="TPR-like"/>
    <property type="match status" value="1"/>
</dbReference>
<name>A0A2N5ZIM6_MUIH1</name>
<dbReference type="EMBL" id="PKTG01000059">
    <property type="protein sequence ID" value="PLX18545.1"/>
    <property type="molecule type" value="Genomic_DNA"/>
</dbReference>
<evidence type="ECO:0000256" key="1">
    <source>
        <dbReference type="SAM" id="MobiDB-lite"/>
    </source>
</evidence>
<comment type="caution">
    <text evidence="2">The sequence shown here is derived from an EMBL/GenBank/DDBJ whole genome shotgun (WGS) entry which is preliminary data.</text>
</comment>
<feature type="compositionally biased region" description="Polar residues" evidence="1">
    <location>
        <begin position="92"/>
        <end position="109"/>
    </location>
</feature>
<evidence type="ECO:0000313" key="2">
    <source>
        <dbReference type="EMBL" id="PLX18545.1"/>
    </source>
</evidence>
<feature type="non-terminal residue" evidence="2">
    <location>
        <position position="228"/>
    </location>
</feature>
<gene>
    <name evidence="2" type="ORF">C0601_04395</name>
</gene>
<dbReference type="InterPro" id="IPR011990">
    <property type="entry name" value="TPR-like_helical_dom_sf"/>
</dbReference>
<feature type="region of interest" description="Disordered" evidence="1">
    <location>
        <begin position="81"/>
        <end position="109"/>
    </location>
</feature>
<dbReference type="InterPro" id="IPR010994">
    <property type="entry name" value="RuvA_2-like"/>
</dbReference>
<organism evidence="2 3">
    <name type="scientific">Muiribacterium halophilum</name>
    <dbReference type="NCBI Taxonomy" id="2053465"/>
    <lineage>
        <taxon>Bacteria</taxon>
        <taxon>Candidatus Muiribacteriota</taxon>
        <taxon>Candidatus Muiribacteriia</taxon>
        <taxon>Candidatus Muiribacteriales</taxon>
        <taxon>Candidatus Muiribacteriaceae</taxon>
        <taxon>Candidatus Muiribacterium</taxon>
    </lineage>
</organism>
<dbReference type="Proteomes" id="UP000234857">
    <property type="component" value="Unassembled WGS sequence"/>
</dbReference>